<dbReference type="HOGENOM" id="CLU_286933_0_0_0"/>
<evidence type="ECO:0000313" key="1">
    <source>
        <dbReference type="EMBL" id="CBK41687.1"/>
    </source>
</evidence>
<reference evidence="1 2" key="1">
    <citation type="journal article" date="2010" name="Proc. Natl. Acad. Sci. U.S.A.">
        <title>A Nitrospira metagenome illuminates the physiology and evolution of globally important nitrite-oxidizing bacteria.</title>
        <authorList>
            <person name="Lucker S."/>
            <person name="Wagner M."/>
            <person name="Maixner F."/>
            <person name="Pelletier E."/>
            <person name="Koch H."/>
            <person name="Vacherie B."/>
            <person name="Rattei T."/>
            <person name="Sinninghe Damste J."/>
            <person name="Spieck E."/>
            <person name="Le Paslier D."/>
            <person name="Daims H."/>
        </authorList>
    </citation>
    <scope>NUCLEOTIDE SEQUENCE [LARGE SCALE GENOMIC DNA]</scope>
</reference>
<keyword evidence="2" id="KW-1185">Reference proteome</keyword>
<protein>
    <submittedName>
        <fullName evidence="1">Uncharacterized protein</fullName>
    </submittedName>
</protein>
<gene>
    <name evidence="1" type="ORF">NIDE1963</name>
</gene>
<sequence>MPISPFFRLIVMTLIVLHLVGPGLLWAMEQRGVEVRRHNQAVVSGIRGSALTVLAGETTRPVRFSEPIAFGEQVRTARDSSAEVLINNQAVVTMLSESDVALEERDGHTVVHLSKGSVLVSAAASALREGQTVIVETPGAQLSTRGGLLKATVGTEPRQTKWKQESEGGVQLVSYSPIYPVQTEAMVNERFEVYEGTGTIGTRTAGATPLIIEPGQSVQMTGGTLGTPGGIEGALAGPGPMVLAATRHAATPQAGLELVSARQLQQVSALQQALYGDPDATVEGKESQSGTIISTLFGTNPTQAPPPDSNNPTASLFGTGSPYTAALLNAINRSGAGVVNDSTDSSGFLNVIAVGRAGPLVETPIAVEGGLGLLTIGGRSSGNGLERIRSAFGGSELLSVDGGDVNDAPHGGRAPISTLAARGLTDIVAVKSPPVVIPINDAAKATIDPIGTRLTADGRALSALPYEVTIVSIKPLIFDSATGQLIVGSGTGKPFLGQVDTTFDVVNLQSRVKQTVTVNTSPGGTIDSAGKLTKLSTFLNLPEGLTTIVLNGGGGELKDGQKFTFADPPSASTRAIDGNRGVVLTARPAGTETANFPDPSIVIIPGKQDNRAVLEGRGASSLLDTEGKSTEGRATADFILSDFSSRSDGKVCSFCISRPGATLPFDERASFIDAAISARSSSSAGLPIFDAVGSVNDRTVELTAGVVLTEKSSFSVRSETTRRDYTYREDSFGNVVGTKGIVTLPPKPSNTKAYFQRLDGTPEFEGSVAAIVANENNSAFVKIHDRVLAVLDGSSITPDVVNGRELRTSLLSVLDSQLIGPETPSSTDGKLHRELVKGKAEISPLLEVEDSAVRTTSAVVVRATASGIGPIALDRALLDASSPILTVTNSQFTATGHLIDLAGVGPSKELLRANLVPGDALVRLNGKTMDVAGNFLNLARTSATVNGYLFSLANAGTLNIGGTLLSLTGNSILRLNSDAFGIFDHTANTFKITNTLCASGECGLLTDHLNAPFQSSNGKAIQVAGSKSNVQLPQGFTPFRAPSGTTSSVVLDEHAALLHIEPGSELHISVPLPKK</sequence>
<dbReference type="STRING" id="330214.NIDE1963"/>
<name>D8PEM8_9BACT</name>
<dbReference type="AlphaFoldDB" id="D8PEM8"/>
<accession>D8PEM8</accession>
<dbReference type="Proteomes" id="UP000001660">
    <property type="component" value="Chromosome"/>
</dbReference>
<organism evidence="1 2">
    <name type="scientific">Nitrospira defluvii</name>
    <dbReference type="NCBI Taxonomy" id="330214"/>
    <lineage>
        <taxon>Bacteria</taxon>
        <taxon>Pseudomonadati</taxon>
        <taxon>Nitrospirota</taxon>
        <taxon>Nitrospiria</taxon>
        <taxon>Nitrospirales</taxon>
        <taxon>Nitrospiraceae</taxon>
        <taxon>Nitrospira</taxon>
    </lineage>
</organism>
<dbReference type="KEGG" id="nde:NIDE1963"/>
<evidence type="ECO:0000313" key="2">
    <source>
        <dbReference type="Proteomes" id="UP000001660"/>
    </source>
</evidence>
<dbReference type="EMBL" id="FP929003">
    <property type="protein sequence ID" value="CBK41687.1"/>
    <property type="molecule type" value="Genomic_DNA"/>
</dbReference>
<proteinExistence type="predicted"/>